<protein>
    <recommendedName>
        <fullName evidence="3">F-box domain-containing protein</fullName>
    </recommendedName>
</protein>
<dbReference type="SUPFAM" id="SSF52047">
    <property type="entry name" value="RNI-like"/>
    <property type="match status" value="1"/>
</dbReference>
<name>A0A9P5Z6F9_9AGAR</name>
<dbReference type="Gene3D" id="3.80.10.10">
    <property type="entry name" value="Ribonuclease Inhibitor"/>
    <property type="match status" value="1"/>
</dbReference>
<proteinExistence type="predicted"/>
<comment type="caution">
    <text evidence="1">The sequence shown here is derived from an EMBL/GenBank/DDBJ whole genome shotgun (WGS) entry which is preliminary data.</text>
</comment>
<accession>A0A9P5Z6F9</accession>
<sequence>MVFNISDMAPEIVQVLGHMLNHQDAAHLRLTCKRLSEILESAVLQKITLNINSANYSNSIPKLRALAAGRWPSAARATTHLSLVCFCPRYEPSRDSTHIVHNNVGTSENSSTGRHDVAEAERRLKKYLLDAVLALKNVTSASWLTHKKDESWVQETIMKALKGLPKLASLSIDTTWLQAVLPLQRLQYLREIRITNAPLSNEKGFYKTCSNLGKLMARNSHITSLHLDRARHPELPLRPTDPGSSLHSLLLSYPSDIDPLRLHHLALRHMFVKLDHITLPHLQHLKSLDLSFMLDPHHRSSARGNSDTFSSAAEAEHAVGSHIDHIWDALAKSHIFLEEVTLTTVTPSFLTYLERYSGLKKISLSSSDFKHSNDSDECGARFWTSSLLKHSSTIEKLEVDAVFEGKWSVDEHTLPTITKCSALKSFQVSVLSASLESHALQRADDFENIVVHLIDNVSCYLHNLEDLTISTSLPAHSRGACHGPSVSTHRQEIEDMIVKQLETYVAPPSCRQLPRVATHTYFPKVFIPERVMGRKAKFEPGEWHYRLARGQEEANMELSSQ</sequence>
<evidence type="ECO:0000313" key="1">
    <source>
        <dbReference type="EMBL" id="KAF9481483.1"/>
    </source>
</evidence>
<dbReference type="EMBL" id="MU155178">
    <property type="protein sequence ID" value="KAF9481483.1"/>
    <property type="molecule type" value="Genomic_DNA"/>
</dbReference>
<reference evidence="1" key="1">
    <citation type="submission" date="2020-11" db="EMBL/GenBank/DDBJ databases">
        <authorList>
            <consortium name="DOE Joint Genome Institute"/>
            <person name="Ahrendt S."/>
            <person name="Riley R."/>
            <person name="Andreopoulos W."/>
            <person name="Labutti K."/>
            <person name="Pangilinan J."/>
            <person name="Ruiz-Duenas F.J."/>
            <person name="Barrasa J.M."/>
            <person name="Sanchez-Garcia M."/>
            <person name="Camarero S."/>
            <person name="Miyauchi S."/>
            <person name="Serrano A."/>
            <person name="Linde D."/>
            <person name="Babiker R."/>
            <person name="Drula E."/>
            <person name="Ayuso-Fernandez I."/>
            <person name="Pacheco R."/>
            <person name="Padilla G."/>
            <person name="Ferreira P."/>
            <person name="Barriuso J."/>
            <person name="Kellner H."/>
            <person name="Castanera R."/>
            <person name="Alfaro M."/>
            <person name="Ramirez L."/>
            <person name="Pisabarro A.G."/>
            <person name="Kuo A."/>
            <person name="Tritt A."/>
            <person name="Lipzen A."/>
            <person name="He G."/>
            <person name="Yan M."/>
            <person name="Ng V."/>
            <person name="Cullen D."/>
            <person name="Martin F."/>
            <person name="Rosso M.-N."/>
            <person name="Henrissat B."/>
            <person name="Hibbett D."/>
            <person name="Martinez A.T."/>
            <person name="Grigoriev I.V."/>
        </authorList>
    </citation>
    <scope>NUCLEOTIDE SEQUENCE</scope>
    <source>
        <strain evidence="1">CIRM-BRFM 674</strain>
    </source>
</reference>
<evidence type="ECO:0000313" key="2">
    <source>
        <dbReference type="Proteomes" id="UP000807469"/>
    </source>
</evidence>
<dbReference type="AlphaFoldDB" id="A0A9P5Z6F9"/>
<dbReference type="InterPro" id="IPR032675">
    <property type="entry name" value="LRR_dom_sf"/>
</dbReference>
<organism evidence="1 2">
    <name type="scientific">Pholiota conissans</name>
    <dbReference type="NCBI Taxonomy" id="109636"/>
    <lineage>
        <taxon>Eukaryota</taxon>
        <taxon>Fungi</taxon>
        <taxon>Dikarya</taxon>
        <taxon>Basidiomycota</taxon>
        <taxon>Agaricomycotina</taxon>
        <taxon>Agaricomycetes</taxon>
        <taxon>Agaricomycetidae</taxon>
        <taxon>Agaricales</taxon>
        <taxon>Agaricineae</taxon>
        <taxon>Strophariaceae</taxon>
        <taxon>Pholiota</taxon>
    </lineage>
</organism>
<dbReference type="OrthoDB" id="3541472at2759"/>
<dbReference type="Proteomes" id="UP000807469">
    <property type="component" value="Unassembled WGS sequence"/>
</dbReference>
<gene>
    <name evidence="1" type="ORF">BDN70DRAFT_930845</name>
</gene>
<evidence type="ECO:0008006" key="3">
    <source>
        <dbReference type="Google" id="ProtNLM"/>
    </source>
</evidence>
<keyword evidence="2" id="KW-1185">Reference proteome</keyword>